<organism evidence="1 2">
    <name type="scientific">Marinobacter halodurans</name>
    <dbReference type="NCBI Taxonomy" id="2528979"/>
    <lineage>
        <taxon>Bacteria</taxon>
        <taxon>Pseudomonadati</taxon>
        <taxon>Pseudomonadota</taxon>
        <taxon>Gammaproteobacteria</taxon>
        <taxon>Pseudomonadales</taxon>
        <taxon>Marinobacteraceae</taxon>
        <taxon>Marinobacter</taxon>
    </lineage>
</organism>
<name>A0ABY1ZM47_9GAMM</name>
<dbReference type="Proteomes" id="UP000313645">
    <property type="component" value="Unassembled WGS sequence"/>
</dbReference>
<evidence type="ECO:0000313" key="1">
    <source>
        <dbReference type="EMBL" id="TBW55425.1"/>
    </source>
</evidence>
<proteinExistence type="predicted"/>
<dbReference type="EMBL" id="SJDL01000016">
    <property type="protein sequence ID" value="TBW55425.1"/>
    <property type="molecule type" value="Genomic_DNA"/>
</dbReference>
<comment type="caution">
    <text evidence="1">The sequence shown here is derived from an EMBL/GenBank/DDBJ whole genome shotgun (WGS) entry which is preliminary data.</text>
</comment>
<protein>
    <recommendedName>
        <fullName evidence="3">Roadblock/LC7 domain-containing protein</fullName>
    </recommendedName>
</protein>
<dbReference type="SUPFAM" id="SSF103196">
    <property type="entry name" value="Roadblock/LC7 domain"/>
    <property type="match status" value="1"/>
</dbReference>
<accession>A0ABY1ZM47</accession>
<evidence type="ECO:0000313" key="2">
    <source>
        <dbReference type="Proteomes" id="UP000313645"/>
    </source>
</evidence>
<keyword evidence="2" id="KW-1185">Reference proteome</keyword>
<reference evidence="1 2" key="1">
    <citation type="submission" date="2019-02" db="EMBL/GenBank/DDBJ databases">
        <title>Marinobacter halodurans sp. nov., a marine bacterium isolated from sea tidal flat.</title>
        <authorList>
            <person name="Yoo Y."/>
            <person name="Lee D.W."/>
            <person name="Kim B.S."/>
            <person name="Kim J.-J."/>
        </authorList>
    </citation>
    <scope>NUCLEOTIDE SEQUENCE [LARGE SCALE GENOMIC DNA]</scope>
    <source>
        <strain evidence="1 2">YJ-S3-2</strain>
    </source>
</reference>
<evidence type="ECO:0008006" key="3">
    <source>
        <dbReference type="Google" id="ProtNLM"/>
    </source>
</evidence>
<dbReference type="RefSeq" id="WP_131482012.1">
    <property type="nucleotide sequence ID" value="NZ_SJDL01000016.1"/>
</dbReference>
<gene>
    <name evidence="1" type="ORF">EZI54_11390</name>
</gene>
<dbReference type="Gene3D" id="3.30.450.30">
    <property type="entry name" value="Dynein light chain 2a, cytoplasmic"/>
    <property type="match status" value="1"/>
</dbReference>
<sequence>MSEQAVFNKDIYVRATRKLMTRRLTVLDGESVALLATADGRLCVSTCESQEEATSRQAAFSSALMSLSQRFCQEVLGSQNGEIALSCLKGNAVIVRLELGGKPYQLCVASGEQNNLATVIRIARDMGEMMTNLPHDTHRYT</sequence>